<reference evidence="2 3" key="1">
    <citation type="submission" date="2019-04" db="EMBL/GenBank/DDBJ databases">
        <authorList>
            <person name="Embree M."/>
            <person name="Gaffney J.R."/>
        </authorList>
    </citation>
    <scope>NUCLEOTIDE SEQUENCE [LARGE SCALE GENOMIC DNA]</scope>
    <source>
        <strain evidence="2 3">JE7A12</strain>
    </source>
</reference>
<dbReference type="PANTHER" id="PTHR33434">
    <property type="entry name" value="DEGV DOMAIN-CONTAINING PROTEIN DR_1986-RELATED"/>
    <property type="match status" value="1"/>
</dbReference>
<dbReference type="AlphaFoldDB" id="A0A4P8XUM4"/>
<sequence length="268" mass="29930">MIKIITDSGADLEPNELEILDIKCVPLSVTFDNITYKENINLTKKGFYKLLKLKKEKPTTSQPSPEDFFNLLENNGDTYIGIFLSSKISGTYQNAKYCCTNFNCYPIDSESASAGMRILIEESIKLKNQGISAKEIVMKIEELKKRIVVMACVDSPEYLLKGGRIKTSMMSTIKPIVAIENGKITLIHKCIGTQRGINYIANKVMKNHPDFSYPFHIMYADNHSMGVKLKEKLLSDKLPINNHSLVNVGAVIGSHTGPNAFGVAYVKR</sequence>
<keyword evidence="3" id="KW-1185">Reference proteome</keyword>
<dbReference type="SUPFAM" id="SSF82549">
    <property type="entry name" value="DAK1/DegV-like"/>
    <property type="match status" value="1"/>
</dbReference>
<name>A0A4P8XUM4_9FIRM</name>
<dbReference type="RefSeq" id="WP_138156647.1">
    <property type="nucleotide sequence ID" value="NZ_CP039381.1"/>
</dbReference>
<dbReference type="InterPro" id="IPR050270">
    <property type="entry name" value="DegV_domain_contain"/>
</dbReference>
<dbReference type="Gene3D" id="3.40.50.10170">
    <property type="match status" value="1"/>
</dbReference>
<protein>
    <submittedName>
        <fullName evidence="2">DegV family protein</fullName>
    </submittedName>
</protein>
<dbReference type="InterPro" id="IPR003797">
    <property type="entry name" value="DegV"/>
</dbReference>
<dbReference type="Gene3D" id="3.30.1180.10">
    <property type="match status" value="1"/>
</dbReference>
<accession>A0A4P8XUM4</accession>
<dbReference type="OrthoDB" id="9780216at2"/>
<dbReference type="PROSITE" id="PS51482">
    <property type="entry name" value="DEGV"/>
    <property type="match status" value="1"/>
</dbReference>
<dbReference type="InterPro" id="IPR043168">
    <property type="entry name" value="DegV_C"/>
</dbReference>
<gene>
    <name evidence="2" type="ORF">E5Z56_04070</name>
</gene>
<dbReference type="EMBL" id="CP039381">
    <property type="protein sequence ID" value="QCT06587.1"/>
    <property type="molecule type" value="Genomic_DNA"/>
</dbReference>
<dbReference type="Pfam" id="PF02645">
    <property type="entry name" value="DegV"/>
    <property type="match status" value="1"/>
</dbReference>
<dbReference type="PANTHER" id="PTHR33434:SF2">
    <property type="entry name" value="FATTY ACID-BINDING PROTEIN TM_1468"/>
    <property type="match status" value="1"/>
</dbReference>
<organism evidence="2 3">
    <name type="scientific">Ruminococcus bovis</name>
    <dbReference type="NCBI Taxonomy" id="2564099"/>
    <lineage>
        <taxon>Bacteria</taxon>
        <taxon>Bacillati</taxon>
        <taxon>Bacillota</taxon>
        <taxon>Clostridia</taxon>
        <taxon>Eubacteriales</taxon>
        <taxon>Oscillospiraceae</taxon>
        <taxon>Ruminococcus</taxon>
    </lineage>
</organism>
<evidence type="ECO:0000313" key="2">
    <source>
        <dbReference type="EMBL" id="QCT06587.1"/>
    </source>
</evidence>
<evidence type="ECO:0000256" key="1">
    <source>
        <dbReference type="ARBA" id="ARBA00023121"/>
    </source>
</evidence>
<proteinExistence type="predicted"/>
<dbReference type="Proteomes" id="UP000301475">
    <property type="component" value="Chromosome"/>
</dbReference>
<dbReference type="NCBIfam" id="TIGR00762">
    <property type="entry name" value="DegV"/>
    <property type="match status" value="1"/>
</dbReference>
<dbReference type="GO" id="GO:0008289">
    <property type="term" value="F:lipid binding"/>
    <property type="evidence" value="ECO:0007669"/>
    <property type="project" value="UniProtKB-KW"/>
</dbReference>
<keyword evidence="1" id="KW-0446">Lipid-binding</keyword>
<dbReference type="KEGG" id="ruj:E5Z56_04070"/>
<evidence type="ECO:0000313" key="3">
    <source>
        <dbReference type="Proteomes" id="UP000301475"/>
    </source>
</evidence>